<dbReference type="Proteomes" id="UP000886998">
    <property type="component" value="Unassembled WGS sequence"/>
</dbReference>
<evidence type="ECO:0000313" key="1">
    <source>
        <dbReference type="EMBL" id="GFY45446.1"/>
    </source>
</evidence>
<protein>
    <submittedName>
        <fullName evidence="1">Uncharacterized protein</fullName>
    </submittedName>
</protein>
<comment type="caution">
    <text evidence="1">The sequence shown here is derived from an EMBL/GenBank/DDBJ whole genome shotgun (WGS) entry which is preliminary data.</text>
</comment>
<dbReference type="EMBL" id="BMAV01004861">
    <property type="protein sequence ID" value="GFY45446.1"/>
    <property type="molecule type" value="Genomic_DNA"/>
</dbReference>
<reference evidence="1" key="1">
    <citation type="submission" date="2020-08" db="EMBL/GenBank/DDBJ databases">
        <title>Multicomponent nature underlies the extraordinary mechanical properties of spider dragline silk.</title>
        <authorList>
            <person name="Kono N."/>
            <person name="Nakamura H."/>
            <person name="Mori M."/>
            <person name="Yoshida Y."/>
            <person name="Ohtoshi R."/>
            <person name="Malay A.D."/>
            <person name="Moran D.A.P."/>
            <person name="Tomita M."/>
            <person name="Numata K."/>
            <person name="Arakawa K."/>
        </authorList>
    </citation>
    <scope>NUCLEOTIDE SEQUENCE</scope>
</reference>
<organism evidence="1 2">
    <name type="scientific">Trichonephila inaurata madagascariensis</name>
    <dbReference type="NCBI Taxonomy" id="2747483"/>
    <lineage>
        <taxon>Eukaryota</taxon>
        <taxon>Metazoa</taxon>
        <taxon>Ecdysozoa</taxon>
        <taxon>Arthropoda</taxon>
        <taxon>Chelicerata</taxon>
        <taxon>Arachnida</taxon>
        <taxon>Araneae</taxon>
        <taxon>Araneomorphae</taxon>
        <taxon>Entelegynae</taxon>
        <taxon>Araneoidea</taxon>
        <taxon>Nephilidae</taxon>
        <taxon>Trichonephila</taxon>
        <taxon>Trichonephila inaurata</taxon>
    </lineage>
</organism>
<sequence>MFNEIKNCSGKTLEELQTSSDMRDSITATMLLSAGSYALDLCDEKSQLHKDYTENINCYLDFVEDMDRSKCQEDAEMKVNAFFDSNPLSGEQNDRDTVIASQRCLVKAYRQACVSLQLEELCGDLARKTYLFIVGRMKPWLGQECFIENASILKNRFGNYLGLEEPTKNKYRYAFDTV</sequence>
<name>A0A8X6X4T1_9ARAC</name>
<dbReference type="AlphaFoldDB" id="A0A8X6X4T1"/>
<evidence type="ECO:0000313" key="2">
    <source>
        <dbReference type="Proteomes" id="UP000886998"/>
    </source>
</evidence>
<accession>A0A8X6X4T1</accession>
<proteinExistence type="predicted"/>
<gene>
    <name evidence="1" type="primary">NCL1_25570</name>
    <name evidence="1" type="ORF">TNIN_17821</name>
</gene>
<keyword evidence="2" id="KW-1185">Reference proteome</keyword>
<dbReference type="OrthoDB" id="6425127at2759"/>